<dbReference type="Proteomes" id="UP000002218">
    <property type="component" value="Chromosome"/>
</dbReference>
<dbReference type="STRING" id="479431.Namu_0194"/>
<dbReference type="Gene3D" id="3.40.630.30">
    <property type="match status" value="1"/>
</dbReference>
<feature type="domain" description="N-acetyltransferase" evidence="3">
    <location>
        <begin position="26"/>
        <end position="112"/>
    </location>
</feature>
<dbReference type="InParanoid" id="C8XJU4"/>
<evidence type="ECO:0000256" key="1">
    <source>
        <dbReference type="SAM" id="MobiDB-lite"/>
    </source>
</evidence>
<dbReference type="PANTHER" id="PTHR31435:SF10">
    <property type="entry name" value="BSR4717 PROTEIN"/>
    <property type="match status" value="1"/>
</dbReference>
<feature type="region of interest" description="Disordered" evidence="1">
    <location>
        <begin position="1"/>
        <end position="22"/>
    </location>
</feature>
<protein>
    <submittedName>
        <fullName evidence="4">Acetyltransferase-like protein</fullName>
    </submittedName>
</protein>
<evidence type="ECO:0000313" key="4">
    <source>
        <dbReference type="EMBL" id="ACV76627.1"/>
    </source>
</evidence>
<dbReference type="EMBL" id="CP001737">
    <property type="protein sequence ID" value="ACV76627.1"/>
    <property type="molecule type" value="Genomic_DNA"/>
</dbReference>
<dbReference type="PROSITE" id="PS51186">
    <property type="entry name" value="GNAT"/>
    <property type="match status" value="1"/>
</dbReference>
<evidence type="ECO:0000313" key="5">
    <source>
        <dbReference type="Proteomes" id="UP000002218"/>
    </source>
</evidence>
<reference evidence="4 5" key="2">
    <citation type="journal article" date="2010" name="Stand. Genomic Sci.">
        <title>Complete genome sequence of Nakamurella multipartita type strain (Y-104).</title>
        <authorList>
            <person name="Tice H."/>
            <person name="Mayilraj S."/>
            <person name="Sims D."/>
            <person name="Lapidus A."/>
            <person name="Nolan M."/>
            <person name="Lucas S."/>
            <person name="Glavina Del Rio T."/>
            <person name="Copeland A."/>
            <person name="Cheng J.F."/>
            <person name="Meincke L."/>
            <person name="Bruce D."/>
            <person name="Goodwin L."/>
            <person name="Pitluck S."/>
            <person name="Ivanova N."/>
            <person name="Mavromatis K."/>
            <person name="Ovchinnikova G."/>
            <person name="Pati A."/>
            <person name="Chen A."/>
            <person name="Palaniappan K."/>
            <person name="Land M."/>
            <person name="Hauser L."/>
            <person name="Chang Y.J."/>
            <person name="Jeffries C.D."/>
            <person name="Detter J.C."/>
            <person name="Brettin T."/>
            <person name="Rohde M."/>
            <person name="Goker M."/>
            <person name="Bristow J."/>
            <person name="Eisen J.A."/>
            <person name="Markowitz V."/>
            <person name="Hugenholtz P."/>
            <person name="Kyrpides N.C."/>
            <person name="Klenk H.P."/>
            <person name="Chen F."/>
        </authorList>
    </citation>
    <scope>NUCLEOTIDE SEQUENCE [LARGE SCALE GENOMIC DNA]</scope>
    <source>
        <strain evidence="5">ATCC 700099 / DSM 44233 / CIP 104796 / JCM 9543 / NBRC 105858 / Y-104</strain>
    </source>
</reference>
<dbReference type="InterPro" id="IPR000182">
    <property type="entry name" value="GNAT_dom"/>
</dbReference>
<dbReference type="RefSeq" id="WP_012814102.1">
    <property type="nucleotide sequence ID" value="NC_013235.1"/>
</dbReference>
<dbReference type="SUPFAM" id="SSF55729">
    <property type="entry name" value="Acyl-CoA N-acyltransferases (Nat)"/>
    <property type="match status" value="1"/>
</dbReference>
<evidence type="ECO:0000259" key="2">
    <source>
        <dbReference type="PROSITE" id="PS51186"/>
    </source>
</evidence>
<dbReference type="PANTHER" id="PTHR31435">
    <property type="entry name" value="PROTEIN NATD1"/>
    <property type="match status" value="1"/>
</dbReference>
<feature type="domain" description="N-acetyltransferase" evidence="2">
    <location>
        <begin position="1"/>
        <end position="113"/>
    </location>
</feature>
<dbReference type="KEGG" id="nml:Namu_0194"/>
<keyword evidence="4" id="KW-0808">Transferase</keyword>
<dbReference type="PROSITE" id="PS51729">
    <property type="entry name" value="GNAT_YJDJ"/>
    <property type="match status" value="1"/>
</dbReference>
<dbReference type="HOGENOM" id="CLU_132888_0_0_11"/>
<organism evidence="4 5">
    <name type="scientific">Nakamurella multipartita (strain ATCC 700099 / DSM 44233 / CIP 104796 / JCM 9543 / NBRC 105858 / Y-104)</name>
    <name type="common">Microsphaera multipartita</name>
    <dbReference type="NCBI Taxonomy" id="479431"/>
    <lineage>
        <taxon>Bacteria</taxon>
        <taxon>Bacillati</taxon>
        <taxon>Actinomycetota</taxon>
        <taxon>Actinomycetes</taxon>
        <taxon>Nakamurellales</taxon>
        <taxon>Nakamurellaceae</taxon>
        <taxon>Nakamurella</taxon>
    </lineage>
</organism>
<dbReference type="InterPro" id="IPR016181">
    <property type="entry name" value="Acyl_CoA_acyltransferase"/>
</dbReference>
<dbReference type="eggNOG" id="COG2388">
    <property type="taxonomic scope" value="Bacteria"/>
</dbReference>
<keyword evidence="5" id="KW-1185">Reference proteome</keyword>
<dbReference type="CDD" id="cd04301">
    <property type="entry name" value="NAT_SF"/>
    <property type="match status" value="1"/>
</dbReference>
<reference evidence="5" key="1">
    <citation type="submission" date="2009-09" db="EMBL/GenBank/DDBJ databases">
        <title>The complete genome of Nakamurella multipartita DSM 44233.</title>
        <authorList>
            <consortium name="US DOE Joint Genome Institute (JGI-PGF)"/>
            <person name="Lucas S."/>
            <person name="Copeland A."/>
            <person name="Lapidus A."/>
            <person name="Glavina del Rio T."/>
            <person name="Dalin E."/>
            <person name="Tice H."/>
            <person name="Bruce D."/>
            <person name="Goodwin L."/>
            <person name="Pitluck S."/>
            <person name="Kyrpides N."/>
            <person name="Mavromatis K."/>
            <person name="Ivanova N."/>
            <person name="Ovchinnikova G."/>
            <person name="Sims D."/>
            <person name="Meincke L."/>
            <person name="Brettin T."/>
            <person name="Detter J.C."/>
            <person name="Han C."/>
            <person name="Larimer F."/>
            <person name="Land M."/>
            <person name="Hauser L."/>
            <person name="Markowitz V."/>
            <person name="Cheng J.-F."/>
            <person name="Hugenholtz P."/>
            <person name="Woyke T."/>
            <person name="Wu D."/>
            <person name="Klenk H.-P."/>
            <person name="Eisen J.A."/>
        </authorList>
    </citation>
    <scope>NUCLEOTIDE SEQUENCE [LARGE SCALE GENOMIC DNA]</scope>
    <source>
        <strain evidence="5">ATCC 700099 / DSM 44233 / CIP 104796 / JCM 9543 / NBRC 105858 / Y-104</strain>
    </source>
</reference>
<sequence length="113" mass="12707">MSDQSTQDLANLEPLGAGPTRTREIEHLKSHGRFALMIDGREVAVVDYRRLPGKWNIVHTYTEPASRGYGVASDLIREVLNAAREEGVTVIPTCPYVAWWIGEHRDYEDLVAT</sequence>
<proteinExistence type="predicted"/>
<name>C8XJU4_NAKMY</name>
<accession>C8XJU4</accession>
<gene>
    <name evidence="4" type="ordered locus">Namu_0194</name>
</gene>
<evidence type="ECO:0000259" key="3">
    <source>
        <dbReference type="PROSITE" id="PS51729"/>
    </source>
</evidence>
<dbReference type="Pfam" id="PF14542">
    <property type="entry name" value="Acetyltransf_CG"/>
    <property type="match status" value="1"/>
</dbReference>
<dbReference type="AlphaFoldDB" id="C8XJU4"/>
<dbReference type="InterPro" id="IPR031165">
    <property type="entry name" value="GNAT_YJDJ"/>
</dbReference>
<dbReference type="InterPro" id="IPR045057">
    <property type="entry name" value="Gcn5-rel_NAT"/>
</dbReference>
<dbReference type="GO" id="GO:0016747">
    <property type="term" value="F:acyltransferase activity, transferring groups other than amino-acyl groups"/>
    <property type="evidence" value="ECO:0007669"/>
    <property type="project" value="InterPro"/>
</dbReference>